<dbReference type="HOGENOM" id="CLU_090389_16_1_9"/>
<dbReference type="OrthoDB" id="411356at2"/>
<evidence type="ECO:0000313" key="2">
    <source>
        <dbReference type="EMBL" id="AIY82696.1"/>
    </source>
</evidence>
<dbReference type="KEGG" id="cbv:U729_2544"/>
<dbReference type="Proteomes" id="UP000030635">
    <property type="component" value="Chromosome"/>
</dbReference>
<gene>
    <name evidence="2" type="ORF">U729_2544</name>
</gene>
<dbReference type="AlphaFoldDB" id="A0A0A7FV46"/>
<dbReference type="Gene3D" id="3.40.30.10">
    <property type="entry name" value="Glutaredoxin"/>
    <property type="match status" value="1"/>
</dbReference>
<organism evidence="2 3">
    <name type="scientific">Clostridium baratii str. Sullivan</name>
    <dbReference type="NCBI Taxonomy" id="1415775"/>
    <lineage>
        <taxon>Bacteria</taxon>
        <taxon>Bacillati</taxon>
        <taxon>Bacillota</taxon>
        <taxon>Clostridia</taxon>
        <taxon>Eubacteriales</taxon>
        <taxon>Clostridiaceae</taxon>
        <taxon>Clostridium</taxon>
    </lineage>
</organism>
<sequence length="108" mass="12827">MEILNDKNLIYEKIKENKLTLLYFSSPTCSACMAIKEKLLFELKKYPKIKAFEIPPFNNEEILAHFNIFTFPAILLYIDGKEYIREARYVSIERLINDIDRLYNLSLN</sequence>
<dbReference type="CDD" id="cd02947">
    <property type="entry name" value="TRX_family"/>
    <property type="match status" value="1"/>
</dbReference>
<proteinExistence type="predicted"/>
<feature type="domain" description="Thioredoxin" evidence="1">
    <location>
        <begin position="12"/>
        <end position="88"/>
    </location>
</feature>
<dbReference type="RefSeq" id="WP_039315616.1">
    <property type="nucleotide sequence ID" value="NZ_CP006905.1"/>
</dbReference>
<dbReference type="eggNOG" id="COG0526">
    <property type="taxonomic scope" value="Bacteria"/>
</dbReference>
<dbReference type="STRING" id="1561.NPD11_489"/>
<dbReference type="SUPFAM" id="SSF52833">
    <property type="entry name" value="Thioredoxin-like"/>
    <property type="match status" value="1"/>
</dbReference>
<protein>
    <submittedName>
        <fullName evidence="2">Thioredoxin family protein</fullName>
    </submittedName>
</protein>
<evidence type="ECO:0000259" key="1">
    <source>
        <dbReference type="Pfam" id="PF00085"/>
    </source>
</evidence>
<keyword evidence="3" id="KW-1185">Reference proteome</keyword>
<dbReference type="InterPro" id="IPR013766">
    <property type="entry name" value="Thioredoxin_domain"/>
</dbReference>
<evidence type="ECO:0000313" key="3">
    <source>
        <dbReference type="Proteomes" id="UP000030635"/>
    </source>
</evidence>
<dbReference type="Pfam" id="PF00085">
    <property type="entry name" value="Thioredoxin"/>
    <property type="match status" value="1"/>
</dbReference>
<dbReference type="EMBL" id="CP006905">
    <property type="protein sequence ID" value="AIY82696.1"/>
    <property type="molecule type" value="Genomic_DNA"/>
</dbReference>
<reference evidence="2 3" key="1">
    <citation type="journal article" date="2015" name="Infect. Genet. Evol.">
        <title>Genomic sequences of six botulinum neurotoxin-producing strains representing three clostridial species illustrate the mobility and diversity of botulinum neurotoxin genes.</title>
        <authorList>
            <person name="Smith T.J."/>
            <person name="Hill K.K."/>
            <person name="Xie G."/>
            <person name="Foley B.T."/>
            <person name="Williamson C.H."/>
            <person name="Foster J.T."/>
            <person name="Johnson S.L."/>
            <person name="Chertkov O."/>
            <person name="Teshima H."/>
            <person name="Gibbons H.S."/>
            <person name="Johnsky L.A."/>
            <person name="Karavis M.A."/>
            <person name="Smith L.A."/>
        </authorList>
    </citation>
    <scope>NUCLEOTIDE SEQUENCE [LARGE SCALE GENOMIC DNA]</scope>
    <source>
        <strain evidence="2">Sullivan</strain>
    </source>
</reference>
<name>A0A0A7FV46_9CLOT</name>
<accession>A0A0A7FV46</accession>
<dbReference type="InterPro" id="IPR036249">
    <property type="entry name" value="Thioredoxin-like_sf"/>
</dbReference>